<feature type="compositionally biased region" description="Polar residues" evidence="21">
    <location>
        <begin position="244"/>
        <end position="257"/>
    </location>
</feature>
<keyword evidence="24" id="KW-1185">Reference proteome</keyword>
<dbReference type="GO" id="GO:0008353">
    <property type="term" value="F:RNA polymerase II CTD heptapeptide repeat kinase activity"/>
    <property type="evidence" value="ECO:0007669"/>
    <property type="project" value="UniProtKB-EC"/>
</dbReference>
<dbReference type="GO" id="GO:0009891">
    <property type="term" value="P:positive regulation of biosynthetic process"/>
    <property type="evidence" value="ECO:0007669"/>
    <property type="project" value="UniProtKB-ARBA"/>
</dbReference>
<evidence type="ECO:0000256" key="20">
    <source>
        <dbReference type="ARBA" id="ARBA00049280"/>
    </source>
</evidence>
<keyword evidence="12" id="KW-0460">Magnesium</keyword>
<dbReference type="InterPro" id="IPR000719">
    <property type="entry name" value="Prot_kinase_dom"/>
</dbReference>
<keyword evidence="15" id="KW-0804">Transcription</keyword>
<feature type="compositionally biased region" description="Polar residues" evidence="21">
    <location>
        <begin position="207"/>
        <end position="228"/>
    </location>
</feature>
<feature type="domain" description="Protein kinase" evidence="22">
    <location>
        <begin position="261"/>
        <end position="574"/>
    </location>
</feature>
<evidence type="ECO:0000256" key="6">
    <source>
        <dbReference type="ARBA" id="ARBA00022527"/>
    </source>
</evidence>
<dbReference type="Pfam" id="PF00069">
    <property type="entry name" value="Pkinase"/>
    <property type="match status" value="1"/>
</dbReference>
<keyword evidence="6" id="KW-0723">Serine/threonine-protein kinase</keyword>
<comment type="subcellular location">
    <subcellularLocation>
        <location evidence="1">Nucleus</location>
    </subcellularLocation>
</comment>
<evidence type="ECO:0000256" key="8">
    <source>
        <dbReference type="ARBA" id="ARBA00022723"/>
    </source>
</evidence>
<feature type="compositionally biased region" description="Low complexity" evidence="21">
    <location>
        <begin position="230"/>
        <end position="243"/>
    </location>
</feature>
<evidence type="ECO:0000256" key="17">
    <source>
        <dbReference type="ARBA" id="ARBA00041823"/>
    </source>
</evidence>
<evidence type="ECO:0000256" key="7">
    <source>
        <dbReference type="ARBA" id="ARBA00022679"/>
    </source>
</evidence>
<accession>A0AAN7W288</accession>
<evidence type="ECO:0000256" key="16">
    <source>
        <dbReference type="ARBA" id="ARBA00023242"/>
    </source>
</evidence>
<dbReference type="PANTHER" id="PTHR24056">
    <property type="entry name" value="CELL DIVISION PROTEIN KINASE"/>
    <property type="match status" value="1"/>
</dbReference>
<dbReference type="SMART" id="SM00220">
    <property type="entry name" value="S_TKc"/>
    <property type="match status" value="1"/>
</dbReference>
<evidence type="ECO:0000256" key="13">
    <source>
        <dbReference type="ARBA" id="ARBA00023015"/>
    </source>
</evidence>
<dbReference type="FunFam" id="1.10.510.10:FF:000408">
    <property type="entry name" value="Serine/threonine-protein kinase SSN3"/>
    <property type="match status" value="1"/>
</dbReference>
<keyword evidence="7" id="KW-0808">Transferase</keyword>
<protein>
    <recommendedName>
        <fullName evidence="17">Cyclin-dependent kinase 8</fullName>
        <ecNumber evidence="4">2.7.11.22</ecNumber>
        <ecNumber evidence="3">2.7.11.23</ecNumber>
    </recommendedName>
</protein>
<dbReference type="CDD" id="cd07842">
    <property type="entry name" value="STKc_CDK8_like"/>
    <property type="match status" value="1"/>
</dbReference>
<dbReference type="GO" id="GO:0046872">
    <property type="term" value="F:metal ion binding"/>
    <property type="evidence" value="ECO:0007669"/>
    <property type="project" value="UniProtKB-KW"/>
</dbReference>
<evidence type="ECO:0000256" key="2">
    <source>
        <dbReference type="ARBA" id="ARBA00006485"/>
    </source>
</evidence>
<keyword evidence="11" id="KW-0067">ATP-binding</keyword>
<keyword evidence="14" id="KW-0010">Activator</keyword>
<dbReference type="InterPro" id="IPR008271">
    <property type="entry name" value="Ser/Thr_kinase_AS"/>
</dbReference>
<organism evidence="23 24">
    <name type="scientific">Arxiozyma heterogenica</name>
    <dbReference type="NCBI Taxonomy" id="278026"/>
    <lineage>
        <taxon>Eukaryota</taxon>
        <taxon>Fungi</taxon>
        <taxon>Dikarya</taxon>
        <taxon>Ascomycota</taxon>
        <taxon>Saccharomycotina</taxon>
        <taxon>Saccharomycetes</taxon>
        <taxon>Saccharomycetales</taxon>
        <taxon>Saccharomycetaceae</taxon>
        <taxon>Arxiozyma</taxon>
    </lineage>
</organism>
<evidence type="ECO:0000313" key="24">
    <source>
        <dbReference type="Proteomes" id="UP001306508"/>
    </source>
</evidence>
<evidence type="ECO:0000256" key="18">
    <source>
        <dbReference type="ARBA" id="ARBA00047811"/>
    </source>
</evidence>
<reference evidence="24" key="1">
    <citation type="submission" date="2023-07" db="EMBL/GenBank/DDBJ databases">
        <title>A draft genome of Kazachstania heterogenica Y-27499.</title>
        <authorList>
            <person name="Donic C."/>
            <person name="Kralova J.S."/>
            <person name="Fidel L."/>
            <person name="Ben-Dor S."/>
            <person name="Jung S."/>
        </authorList>
    </citation>
    <scope>NUCLEOTIDE SEQUENCE [LARGE SCALE GENOMIC DNA]</scope>
    <source>
        <strain evidence="24">Y27499</strain>
    </source>
</reference>
<dbReference type="FunFam" id="3.30.200.20:FF:000774">
    <property type="entry name" value="Serine/threonine-protein kinase SSN3"/>
    <property type="match status" value="1"/>
</dbReference>
<dbReference type="Proteomes" id="UP001306508">
    <property type="component" value="Unassembled WGS sequence"/>
</dbReference>
<dbReference type="InterPro" id="IPR011009">
    <property type="entry name" value="Kinase-like_dom_sf"/>
</dbReference>
<dbReference type="EMBL" id="JAWIZZ010000046">
    <property type="protein sequence ID" value="KAK5779719.1"/>
    <property type="molecule type" value="Genomic_DNA"/>
</dbReference>
<evidence type="ECO:0000256" key="1">
    <source>
        <dbReference type="ARBA" id="ARBA00004123"/>
    </source>
</evidence>
<evidence type="ECO:0000256" key="9">
    <source>
        <dbReference type="ARBA" id="ARBA00022741"/>
    </source>
</evidence>
<dbReference type="PANTHER" id="PTHR24056:SF495">
    <property type="entry name" value="CYCLIN-DEPENDENT KINASE 8-RELATED"/>
    <property type="match status" value="1"/>
</dbReference>
<feature type="region of interest" description="Disordered" evidence="21">
    <location>
        <begin position="654"/>
        <end position="673"/>
    </location>
</feature>
<evidence type="ECO:0000256" key="12">
    <source>
        <dbReference type="ARBA" id="ARBA00022842"/>
    </source>
</evidence>
<name>A0AAN7W288_9SACH</name>
<gene>
    <name evidence="23" type="ORF">RI543_002840</name>
</gene>
<dbReference type="Gene3D" id="1.10.510.10">
    <property type="entry name" value="Transferase(Phosphotransferase) domain 1"/>
    <property type="match status" value="1"/>
</dbReference>
<evidence type="ECO:0000256" key="11">
    <source>
        <dbReference type="ARBA" id="ARBA00022840"/>
    </source>
</evidence>
<comment type="caution">
    <text evidence="23">The sequence shown here is derived from an EMBL/GenBank/DDBJ whole genome shotgun (WGS) entry which is preliminary data.</text>
</comment>
<keyword evidence="13" id="KW-0805">Transcription regulation</keyword>
<dbReference type="GO" id="GO:0004693">
    <property type="term" value="F:cyclin-dependent protein serine/threonine kinase activity"/>
    <property type="evidence" value="ECO:0007669"/>
    <property type="project" value="UniProtKB-EC"/>
</dbReference>
<dbReference type="AlphaFoldDB" id="A0AAN7W288"/>
<keyword evidence="10" id="KW-0418">Kinase</keyword>
<evidence type="ECO:0000313" key="23">
    <source>
        <dbReference type="EMBL" id="KAK5779719.1"/>
    </source>
</evidence>
<dbReference type="SUPFAM" id="SSF56112">
    <property type="entry name" value="Protein kinase-like (PK-like)"/>
    <property type="match status" value="1"/>
</dbReference>
<evidence type="ECO:0000256" key="5">
    <source>
        <dbReference type="ARBA" id="ARBA00022491"/>
    </source>
</evidence>
<dbReference type="PROSITE" id="PS50011">
    <property type="entry name" value="PROTEIN_KINASE_DOM"/>
    <property type="match status" value="1"/>
</dbReference>
<dbReference type="EC" id="2.7.11.22" evidence="4"/>
<dbReference type="GO" id="GO:0005524">
    <property type="term" value="F:ATP binding"/>
    <property type="evidence" value="ECO:0007669"/>
    <property type="project" value="UniProtKB-KW"/>
</dbReference>
<sequence length="673" mass="75488">MYNNNNQRSSNTYQRHSQGFNGITSQQYSSRQHHYPMYQNLQQNLSNRDTWQNHTQSQLLSKKQIGNTTVHGRNPMLMANNDVFTIGPYKSRKDSARVSVLEKFEIIGYIAAGTYGKVYKAKSREVVNPSLKDTVDNINKPRTADILVNSRRDADNKIHHQASNIINNGISGNIIQQQQYRIAQNSELNTSNNNNDKNDKNSGNASRINIKTSGKSIPASGNTSTHAGASNINNSSNNNNNNIMRSTNSHANSNLENTSKKDNSSVTGNGTHVVILKPGTSNGKKDQSIFYAIKKFKSEKEGVEQVHYIGISQSACREMALCRELDNKHLTKLVEIFLERKNIYLVYEYAEHDLLQIIHYHSHPKKRLISTKMIKSIMWQILDGVSFLHQNWIIHRDLKPANIMVTANGCVKIGDLGLARKFSNLLQTLYTGDKVVVTIWYRAPELLLGARHYTPAIDVWAIGCIFAELMGLQPLFKGEEAKMDSKKGVPFQSNQMQKILEVLGTPSSKIWKNLHKYPEYENLAKFPKYRENLAAWYHSTGGRDSQGLDLLRRLLAYDPIARIDAIVALDHGYFTNSDSPVSENIFEGLNYHYPARRIHTEDNDIMNVGRSHKSRNIGSQSQMMAHGGNNTTLGGLGVNRRILAAAAAAAAAVSSGSLPLGSRVSEPSRKKRR</sequence>
<comment type="similarity">
    <text evidence="2">Belongs to the protein kinase superfamily. CMGC Ser/Thr protein kinase family. CDC2/CDKX subfamily.</text>
</comment>
<evidence type="ECO:0000256" key="19">
    <source>
        <dbReference type="ARBA" id="ARBA00048367"/>
    </source>
</evidence>
<keyword evidence="9" id="KW-0547">Nucleotide-binding</keyword>
<dbReference type="GO" id="GO:0016592">
    <property type="term" value="C:mediator complex"/>
    <property type="evidence" value="ECO:0007669"/>
    <property type="project" value="TreeGrafter"/>
</dbReference>
<dbReference type="InterPro" id="IPR050108">
    <property type="entry name" value="CDK"/>
</dbReference>
<feature type="compositionally biased region" description="Low complexity" evidence="21">
    <location>
        <begin position="188"/>
        <end position="206"/>
    </location>
</feature>
<evidence type="ECO:0000256" key="21">
    <source>
        <dbReference type="SAM" id="MobiDB-lite"/>
    </source>
</evidence>
<comment type="catalytic activity">
    <reaction evidence="19">
        <text>L-seryl-[protein] + ATP = O-phospho-L-seryl-[protein] + ADP + H(+)</text>
        <dbReference type="Rhea" id="RHEA:17989"/>
        <dbReference type="Rhea" id="RHEA-COMP:9863"/>
        <dbReference type="Rhea" id="RHEA-COMP:11604"/>
        <dbReference type="ChEBI" id="CHEBI:15378"/>
        <dbReference type="ChEBI" id="CHEBI:29999"/>
        <dbReference type="ChEBI" id="CHEBI:30616"/>
        <dbReference type="ChEBI" id="CHEBI:83421"/>
        <dbReference type="ChEBI" id="CHEBI:456216"/>
        <dbReference type="EC" id="2.7.11.22"/>
    </reaction>
</comment>
<keyword evidence="5" id="KW-0678">Repressor</keyword>
<proteinExistence type="inferred from homology"/>
<dbReference type="GO" id="GO:0000307">
    <property type="term" value="C:cyclin-dependent protein kinase holoenzyme complex"/>
    <property type="evidence" value="ECO:0007669"/>
    <property type="project" value="UniProtKB-ARBA"/>
</dbReference>
<evidence type="ECO:0000256" key="4">
    <source>
        <dbReference type="ARBA" id="ARBA00012425"/>
    </source>
</evidence>
<evidence type="ECO:0000259" key="22">
    <source>
        <dbReference type="PROSITE" id="PS50011"/>
    </source>
</evidence>
<evidence type="ECO:0000256" key="15">
    <source>
        <dbReference type="ARBA" id="ARBA00023163"/>
    </source>
</evidence>
<evidence type="ECO:0000256" key="14">
    <source>
        <dbReference type="ARBA" id="ARBA00023159"/>
    </source>
</evidence>
<comment type="catalytic activity">
    <reaction evidence="18">
        <text>L-threonyl-[protein] + ATP = O-phospho-L-threonyl-[protein] + ADP + H(+)</text>
        <dbReference type="Rhea" id="RHEA:46608"/>
        <dbReference type="Rhea" id="RHEA-COMP:11060"/>
        <dbReference type="Rhea" id="RHEA-COMP:11605"/>
        <dbReference type="ChEBI" id="CHEBI:15378"/>
        <dbReference type="ChEBI" id="CHEBI:30013"/>
        <dbReference type="ChEBI" id="CHEBI:30616"/>
        <dbReference type="ChEBI" id="CHEBI:61977"/>
        <dbReference type="ChEBI" id="CHEBI:456216"/>
        <dbReference type="EC" id="2.7.11.22"/>
    </reaction>
</comment>
<evidence type="ECO:0000256" key="10">
    <source>
        <dbReference type="ARBA" id="ARBA00022777"/>
    </source>
</evidence>
<keyword evidence="8" id="KW-0479">Metal-binding</keyword>
<comment type="catalytic activity">
    <reaction evidence="20">
        <text>[DNA-directed RNA polymerase] + ATP = phospho-[DNA-directed RNA polymerase] + ADP + H(+)</text>
        <dbReference type="Rhea" id="RHEA:10216"/>
        <dbReference type="Rhea" id="RHEA-COMP:11321"/>
        <dbReference type="Rhea" id="RHEA-COMP:11322"/>
        <dbReference type="ChEBI" id="CHEBI:15378"/>
        <dbReference type="ChEBI" id="CHEBI:30616"/>
        <dbReference type="ChEBI" id="CHEBI:43176"/>
        <dbReference type="ChEBI" id="CHEBI:68546"/>
        <dbReference type="ChEBI" id="CHEBI:456216"/>
        <dbReference type="EC" id="2.7.11.23"/>
    </reaction>
</comment>
<dbReference type="Gene3D" id="3.30.200.20">
    <property type="entry name" value="Phosphorylase Kinase, domain 1"/>
    <property type="match status" value="1"/>
</dbReference>
<dbReference type="PROSITE" id="PS00108">
    <property type="entry name" value="PROTEIN_KINASE_ST"/>
    <property type="match status" value="1"/>
</dbReference>
<feature type="region of interest" description="Disordered" evidence="21">
    <location>
        <begin position="188"/>
        <end position="270"/>
    </location>
</feature>
<evidence type="ECO:0000256" key="3">
    <source>
        <dbReference type="ARBA" id="ARBA00012409"/>
    </source>
</evidence>
<keyword evidence="16" id="KW-0539">Nucleus</keyword>
<dbReference type="EC" id="2.7.11.23" evidence="3"/>